<evidence type="ECO:0000256" key="1">
    <source>
        <dbReference type="SAM" id="MobiDB-lite"/>
    </source>
</evidence>
<feature type="region of interest" description="Disordered" evidence="1">
    <location>
        <begin position="1"/>
        <end position="58"/>
    </location>
</feature>
<feature type="compositionally biased region" description="Acidic residues" evidence="1">
    <location>
        <begin position="29"/>
        <end position="50"/>
    </location>
</feature>
<comment type="caution">
    <text evidence="2">The sequence shown here is derived from an EMBL/GenBank/DDBJ whole genome shotgun (WGS) entry which is preliminary data.</text>
</comment>
<evidence type="ECO:0000313" key="3">
    <source>
        <dbReference type="Proteomes" id="UP000828251"/>
    </source>
</evidence>
<gene>
    <name evidence="2" type="ORF">J1N35_034104</name>
</gene>
<keyword evidence="3" id="KW-1185">Reference proteome</keyword>
<feature type="region of interest" description="Disordered" evidence="1">
    <location>
        <begin position="200"/>
        <end position="220"/>
    </location>
</feature>
<name>A0A9D3US99_9ROSI</name>
<dbReference type="OrthoDB" id="1364490at2759"/>
<proteinExistence type="predicted"/>
<dbReference type="AlphaFoldDB" id="A0A9D3US99"/>
<dbReference type="EMBL" id="JAIQCV010000010">
    <property type="protein sequence ID" value="KAH1056039.1"/>
    <property type="molecule type" value="Genomic_DNA"/>
</dbReference>
<protein>
    <submittedName>
        <fullName evidence="2">Uncharacterized protein</fullName>
    </submittedName>
</protein>
<feature type="non-terminal residue" evidence="2">
    <location>
        <position position="1"/>
    </location>
</feature>
<organism evidence="2 3">
    <name type="scientific">Gossypium stocksii</name>
    <dbReference type="NCBI Taxonomy" id="47602"/>
    <lineage>
        <taxon>Eukaryota</taxon>
        <taxon>Viridiplantae</taxon>
        <taxon>Streptophyta</taxon>
        <taxon>Embryophyta</taxon>
        <taxon>Tracheophyta</taxon>
        <taxon>Spermatophyta</taxon>
        <taxon>Magnoliopsida</taxon>
        <taxon>eudicotyledons</taxon>
        <taxon>Gunneridae</taxon>
        <taxon>Pentapetalae</taxon>
        <taxon>rosids</taxon>
        <taxon>malvids</taxon>
        <taxon>Malvales</taxon>
        <taxon>Malvaceae</taxon>
        <taxon>Malvoideae</taxon>
        <taxon>Gossypium</taxon>
    </lineage>
</organism>
<dbReference type="Proteomes" id="UP000828251">
    <property type="component" value="Unassembled WGS sequence"/>
</dbReference>
<reference evidence="2 3" key="1">
    <citation type="journal article" date="2021" name="Plant Biotechnol. J.">
        <title>Multi-omics assisted identification of the key and species-specific regulatory components of drought-tolerant mechanisms in Gossypium stocksii.</title>
        <authorList>
            <person name="Yu D."/>
            <person name="Ke L."/>
            <person name="Zhang D."/>
            <person name="Wu Y."/>
            <person name="Sun Y."/>
            <person name="Mei J."/>
            <person name="Sun J."/>
            <person name="Sun Y."/>
        </authorList>
    </citation>
    <scope>NUCLEOTIDE SEQUENCE [LARGE SCALE GENOMIC DNA]</scope>
    <source>
        <strain evidence="3">cv. E1</strain>
        <tissue evidence="2">Leaf</tissue>
    </source>
</reference>
<evidence type="ECO:0000313" key="2">
    <source>
        <dbReference type="EMBL" id="KAH1056039.1"/>
    </source>
</evidence>
<sequence>SSSSSNDDNKSEDNNSMISEEINATSYNSDEENTSTEENIEIPEPMDTDNTDPYIPKPKEKDKKEEILILKHKPELLYKNSRNTRIKKTKNSDIKDLAEDLAISWTAINEYTNTAEVEIKEVNNKIIELFEPNKITTEIQPKLLHLKDLSIPKDWIIGDINNASTSKPVSTIEYIASGDKLYFKNNLLTNTDNNLVLPSTSQIEEEEDNKSTTSSTPIGLMDRGKKPLMGEWNTVHKPNKGKITKSNQGFVPMPPQVQFYPNQGYYVPYPMPYQIWTIQTMFGGINLSSVDEDKDHLSKTIDMCYNNFSNYQVQAGIDLMLKAQYLLQHNTYVLWTDGRRILAYNTERPHQNRDEDSLQLLKKIAEMEIDDYPLTMEIKDTWESWNSPPVSPDSLHLDEIEEMNLTNIQEG</sequence>
<accession>A0A9D3US99</accession>